<evidence type="ECO:0000259" key="2">
    <source>
        <dbReference type="Pfam" id="PF13439"/>
    </source>
</evidence>
<evidence type="ECO:0000313" key="4">
    <source>
        <dbReference type="Proteomes" id="UP000789752"/>
    </source>
</evidence>
<comment type="caution">
    <text evidence="3">The sequence shown here is derived from an EMBL/GenBank/DDBJ whole genome shotgun (WGS) entry which is preliminary data.</text>
</comment>
<reference evidence="3 4" key="1">
    <citation type="submission" date="2021-04" db="EMBL/GenBank/DDBJ databases">
        <authorList>
            <person name="Vanwijnsberghe S."/>
        </authorList>
    </citation>
    <scope>NUCLEOTIDE SEQUENCE [LARGE SCALE GENOMIC DNA]</scope>
    <source>
        <strain evidence="3 4">LMG 32171</strain>
    </source>
</reference>
<dbReference type="Pfam" id="PF13439">
    <property type="entry name" value="Glyco_transf_4"/>
    <property type="match status" value="1"/>
</dbReference>
<sequence length="383" mass="42464">MNILLSIHHELDGSTGAPGVTVKLAEALAQRGHRVTTVSFDNIGWARGKLRAILFPWFLFGHVLAHPEYDVLDLSSGDGWVVNLARRLTGWRRHQLTLTRSHGLEHMGHDLFVESCKDGHTAMSWKYPIYGGGYRLWECRRSFKLADVSLVLNEAEREYAETRFGVDAAHIEKIGNGIDECFARVARHLIAGTSATAGPVNVAFAGRAVFWKGFTYLTEAMTNVLTRYPHVNLGLFGTGSTEAEVLAAFPEAVRARITVVPRYDNKELPALLGGYQVFAFPSLTEGFGMAPLEAMACGLVPVISDIPGPREYMRDGVNGIVVPPRDANALEMAIAGVIDDRERWLALRRGALATAVNYSWTDLAARFELLYCQRRQRRMPVRA</sequence>
<name>A0ABM8TYH1_9BURK</name>
<protein>
    <submittedName>
        <fullName evidence="3">D-inositol-3-phosphate glycosyltransferase</fullName>
        <ecNumber evidence="3">2.4.1.250</ecNumber>
    </submittedName>
</protein>
<accession>A0ABM8TYH1</accession>
<evidence type="ECO:0000259" key="1">
    <source>
        <dbReference type="Pfam" id="PF00534"/>
    </source>
</evidence>
<dbReference type="RefSeq" id="WP_228974622.1">
    <property type="nucleotide sequence ID" value="NZ_CAJQYY010000002.1"/>
</dbReference>
<evidence type="ECO:0000313" key="3">
    <source>
        <dbReference type="EMBL" id="CAG4888371.1"/>
    </source>
</evidence>
<dbReference type="EMBL" id="CAJQYY010000002">
    <property type="protein sequence ID" value="CAG4888371.1"/>
    <property type="molecule type" value="Genomic_DNA"/>
</dbReference>
<dbReference type="CDD" id="cd03801">
    <property type="entry name" value="GT4_PimA-like"/>
    <property type="match status" value="1"/>
</dbReference>
<dbReference type="InterPro" id="IPR001296">
    <property type="entry name" value="Glyco_trans_1"/>
</dbReference>
<dbReference type="InterPro" id="IPR028098">
    <property type="entry name" value="Glyco_trans_4-like_N"/>
</dbReference>
<keyword evidence="4" id="KW-1185">Reference proteome</keyword>
<dbReference type="EC" id="2.4.1.250" evidence="3"/>
<dbReference type="Pfam" id="PF00534">
    <property type="entry name" value="Glycos_transf_1"/>
    <property type="match status" value="1"/>
</dbReference>
<dbReference type="PANTHER" id="PTHR12526:SF636">
    <property type="entry name" value="BLL3647 PROTEIN"/>
    <property type="match status" value="1"/>
</dbReference>
<gene>
    <name evidence="3" type="primary">mshA_7</name>
    <name evidence="3" type="ORF">R54767_00548</name>
</gene>
<keyword evidence="3" id="KW-0328">Glycosyltransferase</keyword>
<organism evidence="3 4">
    <name type="scientific">Paraburkholderia gardini</name>
    <dbReference type="NCBI Taxonomy" id="2823469"/>
    <lineage>
        <taxon>Bacteria</taxon>
        <taxon>Pseudomonadati</taxon>
        <taxon>Pseudomonadota</taxon>
        <taxon>Betaproteobacteria</taxon>
        <taxon>Burkholderiales</taxon>
        <taxon>Burkholderiaceae</taxon>
        <taxon>Paraburkholderia</taxon>
    </lineage>
</organism>
<dbReference type="GO" id="GO:0102710">
    <property type="term" value="F:D-inositol-3-phosphate glycosyltransferase activity"/>
    <property type="evidence" value="ECO:0007669"/>
    <property type="project" value="UniProtKB-EC"/>
</dbReference>
<feature type="domain" description="Glycosyltransferase subfamily 4-like N-terminal" evidence="2">
    <location>
        <begin position="20"/>
        <end position="179"/>
    </location>
</feature>
<dbReference type="Proteomes" id="UP000789752">
    <property type="component" value="Unassembled WGS sequence"/>
</dbReference>
<dbReference type="PANTHER" id="PTHR12526">
    <property type="entry name" value="GLYCOSYLTRANSFERASE"/>
    <property type="match status" value="1"/>
</dbReference>
<feature type="domain" description="Glycosyl transferase family 1" evidence="1">
    <location>
        <begin position="202"/>
        <end position="343"/>
    </location>
</feature>
<proteinExistence type="predicted"/>
<dbReference type="SUPFAM" id="SSF53756">
    <property type="entry name" value="UDP-Glycosyltransferase/glycogen phosphorylase"/>
    <property type="match status" value="1"/>
</dbReference>
<dbReference type="Gene3D" id="3.40.50.2000">
    <property type="entry name" value="Glycogen Phosphorylase B"/>
    <property type="match status" value="2"/>
</dbReference>
<keyword evidence="3" id="KW-0808">Transferase</keyword>